<keyword evidence="4" id="KW-1185">Reference proteome</keyword>
<proteinExistence type="predicted"/>
<gene>
    <name evidence="3" type="ORF">OLC1_LOCUS21450</name>
</gene>
<dbReference type="SUPFAM" id="SSF82649">
    <property type="entry name" value="SufE/NifU"/>
    <property type="match status" value="1"/>
</dbReference>
<feature type="compositionally biased region" description="Basic and acidic residues" evidence="1">
    <location>
        <begin position="254"/>
        <end position="286"/>
    </location>
</feature>
<name>A0AAV1E6R8_OLDCO</name>
<organism evidence="3 4">
    <name type="scientific">Oldenlandia corymbosa var. corymbosa</name>
    <dbReference type="NCBI Taxonomy" id="529605"/>
    <lineage>
        <taxon>Eukaryota</taxon>
        <taxon>Viridiplantae</taxon>
        <taxon>Streptophyta</taxon>
        <taxon>Embryophyta</taxon>
        <taxon>Tracheophyta</taxon>
        <taxon>Spermatophyta</taxon>
        <taxon>Magnoliopsida</taxon>
        <taxon>eudicotyledons</taxon>
        <taxon>Gunneridae</taxon>
        <taxon>Pentapetalae</taxon>
        <taxon>asterids</taxon>
        <taxon>lamiids</taxon>
        <taxon>Gentianales</taxon>
        <taxon>Rubiaceae</taxon>
        <taxon>Rubioideae</taxon>
        <taxon>Spermacoceae</taxon>
        <taxon>Hedyotis-Oldenlandia complex</taxon>
        <taxon>Oldenlandia</taxon>
    </lineage>
</organism>
<dbReference type="Pfam" id="PF02657">
    <property type="entry name" value="SufE"/>
    <property type="match status" value="1"/>
</dbReference>
<dbReference type="AlphaFoldDB" id="A0AAV1E6R8"/>
<dbReference type="GO" id="GO:0016226">
    <property type="term" value="P:iron-sulfur cluster assembly"/>
    <property type="evidence" value="ECO:0007669"/>
    <property type="project" value="TreeGrafter"/>
</dbReference>
<dbReference type="PANTHER" id="PTHR46230:SF3">
    <property type="entry name" value="SUFE-LIKE PROTEIN 1, CHLOROPLASTIC_MITOCHONDRIAL"/>
    <property type="match status" value="1"/>
</dbReference>
<evidence type="ECO:0000256" key="1">
    <source>
        <dbReference type="SAM" id="MobiDB-lite"/>
    </source>
</evidence>
<dbReference type="PANTHER" id="PTHR46230">
    <property type="match status" value="1"/>
</dbReference>
<dbReference type="Proteomes" id="UP001161247">
    <property type="component" value="Chromosome 8"/>
</dbReference>
<evidence type="ECO:0000313" key="3">
    <source>
        <dbReference type="EMBL" id="CAI9114808.1"/>
    </source>
</evidence>
<dbReference type="InterPro" id="IPR003808">
    <property type="entry name" value="Fe-S_metab-assoc_dom"/>
</dbReference>
<evidence type="ECO:0000313" key="4">
    <source>
        <dbReference type="Proteomes" id="UP001161247"/>
    </source>
</evidence>
<sequence length="286" mass="32739">MTTVTPVDPDHYIHPRPIQVPICNRLRHEVVSQDLMEQAVLLVKALGRRRRWLRATYGRVEDHIFWNCKMNHEERSITSQRIPTDQIVCLSQAPQSATPEPPIEELPPNLQEIVKLFQSVQEQRAKYEQLLFYGRNLKPLDIQYKTNENKVEGCVSKIWVRAYFDDDKNVVFETDSDALFTKGLVALLVLGLSGRPAEEIVNVSPAFAPMLGLNHKVTPYRNDGFLNTLKLMKEKALQLYMEAETIDGNVAIHETSEKRSSDENKNDNSTSRVDRDLKNAEDVGID</sequence>
<evidence type="ECO:0000259" key="2">
    <source>
        <dbReference type="Pfam" id="PF02657"/>
    </source>
</evidence>
<dbReference type="EMBL" id="OX459125">
    <property type="protein sequence ID" value="CAI9114808.1"/>
    <property type="molecule type" value="Genomic_DNA"/>
</dbReference>
<accession>A0AAV1E6R8</accession>
<feature type="domain" description="Fe-S metabolism associated" evidence="2">
    <location>
        <begin position="115"/>
        <end position="234"/>
    </location>
</feature>
<dbReference type="GO" id="GO:0009507">
    <property type="term" value="C:chloroplast"/>
    <property type="evidence" value="ECO:0007669"/>
    <property type="project" value="TreeGrafter"/>
</dbReference>
<dbReference type="Gene3D" id="3.90.1010.10">
    <property type="match status" value="1"/>
</dbReference>
<feature type="region of interest" description="Disordered" evidence="1">
    <location>
        <begin position="252"/>
        <end position="286"/>
    </location>
</feature>
<reference evidence="3" key="1">
    <citation type="submission" date="2023-03" db="EMBL/GenBank/DDBJ databases">
        <authorList>
            <person name="Julca I."/>
        </authorList>
    </citation>
    <scope>NUCLEOTIDE SEQUENCE</scope>
</reference>
<protein>
    <submittedName>
        <fullName evidence="3">OLC1v1015610C1</fullName>
    </submittedName>
</protein>